<keyword evidence="2" id="KW-1185">Reference proteome</keyword>
<name>A0A8X6JTD5_NEPPI</name>
<proteinExistence type="predicted"/>
<reference evidence="1" key="1">
    <citation type="submission" date="2020-08" db="EMBL/GenBank/DDBJ databases">
        <title>Multicomponent nature underlies the extraordinary mechanical properties of spider dragline silk.</title>
        <authorList>
            <person name="Kono N."/>
            <person name="Nakamura H."/>
            <person name="Mori M."/>
            <person name="Yoshida Y."/>
            <person name="Ohtoshi R."/>
            <person name="Malay A.D."/>
            <person name="Moran D.A.P."/>
            <person name="Tomita M."/>
            <person name="Numata K."/>
            <person name="Arakawa K."/>
        </authorList>
    </citation>
    <scope>NUCLEOTIDE SEQUENCE</scope>
</reference>
<evidence type="ECO:0000313" key="2">
    <source>
        <dbReference type="Proteomes" id="UP000887013"/>
    </source>
</evidence>
<evidence type="ECO:0000313" key="1">
    <source>
        <dbReference type="EMBL" id="GFS35610.1"/>
    </source>
</evidence>
<dbReference type="EMBL" id="BMAW01088622">
    <property type="protein sequence ID" value="GFS35610.1"/>
    <property type="molecule type" value="Genomic_DNA"/>
</dbReference>
<sequence>MLSSNVLHYIIEEYGPFAVRNLTNSDIATVLFFSLFEFEFCSRYLPYGRADALHPIEVQSLSWPAIVEAWREAPEWSRLVIIRIINSSQCGF</sequence>
<gene>
    <name evidence="1" type="ORF">NPIL_138031</name>
</gene>
<dbReference type="AlphaFoldDB" id="A0A8X6JTD5"/>
<accession>A0A8X6JTD5</accession>
<protein>
    <submittedName>
        <fullName evidence="1">Uncharacterized protein</fullName>
    </submittedName>
</protein>
<dbReference type="Proteomes" id="UP000887013">
    <property type="component" value="Unassembled WGS sequence"/>
</dbReference>
<comment type="caution">
    <text evidence="1">The sequence shown here is derived from an EMBL/GenBank/DDBJ whole genome shotgun (WGS) entry which is preliminary data.</text>
</comment>
<organism evidence="1 2">
    <name type="scientific">Nephila pilipes</name>
    <name type="common">Giant wood spider</name>
    <name type="synonym">Nephila maculata</name>
    <dbReference type="NCBI Taxonomy" id="299642"/>
    <lineage>
        <taxon>Eukaryota</taxon>
        <taxon>Metazoa</taxon>
        <taxon>Ecdysozoa</taxon>
        <taxon>Arthropoda</taxon>
        <taxon>Chelicerata</taxon>
        <taxon>Arachnida</taxon>
        <taxon>Araneae</taxon>
        <taxon>Araneomorphae</taxon>
        <taxon>Entelegynae</taxon>
        <taxon>Araneoidea</taxon>
        <taxon>Nephilidae</taxon>
        <taxon>Nephila</taxon>
    </lineage>
</organism>